<dbReference type="GO" id="GO:0035269">
    <property type="term" value="P:protein O-linked glycosylation via mannose"/>
    <property type="evidence" value="ECO:0007669"/>
    <property type="project" value="TreeGrafter"/>
</dbReference>
<dbReference type="GO" id="GO:0016020">
    <property type="term" value="C:membrane"/>
    <property type="evidence" value="ECO:0007669"/>
    <property type="project" value="GOC"/>
</dbReference>
<evidence type="ECO:0000256" key="2">
    <source>
        <dbReference type="ARBA" id="ARBA00022676"/>
    </source>
</evidence>
<evidence type="ECO:0000259" key="4">
    <source>
        <dbReference type="Pfam" id="PF00535"/>
    </source>
</evidence>
<dbReference type="Proteomes" id="UP000230790">
    <property type="component" value="Unassembled WGS sequence"/>
</dbReference>
<name>A0A2M8Q638_9CHLR</name>
<keyword evidence="3 5" id="KW-0808">Transferase</keyword>
<evidence type="ECO:0000313" key="5">
    <source>
        <dbReference type="EMBL" id="PJF45261.1"/>
    </source>
</evidence>
<evidence type="ECO:0000256" key="1">
    <source>
        <dbReference type="ARBA" id="ARBA00006739"/>
    </source>
</evidence>
<dbReference type="AlphaFoldDB" id="A0A2M8Q638"/>
<dbReference type="GO" id="GO:0006506">
    <property type="term" value="P:GPI anchor biosynthetic process"/>
    <property type="evidence" value="ECO:0007669"/>
    <property type="project" value="TreeGrafter"/>
</dbReference>
<comment type="similarity">
    <text evidence="1">Belongs to the glycosyltransferase 2 family.</text>
</comment>
<organism evidence="5 6">
    <name type="scientific">Candidatus Thermofonsia Clade 3 bacterium</name>
    <dbReference type="NCBI Taxonomy" id="2364212"/>
    <lineage>
        <taxon>Bacteria</taxon>
        <taxon>Bacillati</taxon>
        <taxon>Chloroflexota</taxon>
        <taxon>Candidatus Thermofontia</taxon>
        <taxon>Candidatus Thermofonsia Clade 3</taxon>
    </lineage>
</organism>
<proteinExistence type="inferred from homology"/>
<dbReference type="InterPro" id="IPR001173">
    <property type="entry name" value="Glyco_trans_2-like"/>
</dbReference>
<dbReference type="SUPFAM" id="SSF53448">
    <property type="entry name" value="Nucleotide-diphospho-sugar transferases"/>
    <property type="match status" value="1"/>
</dbReference>
<keyword evidence="2 5" id="KW-0328">Glycosyltransferase</keyword>
<dbReference type="Pfam" id="PF00535">
    <property type="entry name" value="Glycos_transf_2"/>
    <property type="match status" value="1"/>
</dbReference>
<comment type="caution">
    <text evidence="5">The sequence shown here is derived from an EMBL/GenBank/DDBJ whole genome shotgun (WGS) entry which is preliminary data.</text>
</comment>
<sequence>MRRRYNLNGADTGRLSGKTSASVRLFVRTQDKGLAQSIRDGLLLAHGRTLVVMDTDFNHDPAMIPQMVDLLRYYDLVIGSRFVMRGGMEDRLRYHLSQLY</sequence>
<gene>
    <name evidence="5" type="ORF">CUN48_19795</name>
</gene>
<dbReference type="InterPro" id="IPR029044">
    <property type="entry name" value="Nucleotide-diphossugar_trans"/>
</dbReference>
<dbReference type="EMBL" id="PGTN01001277">
    <property type="protein sequence ID" value="PJF45261.1"/>
    <property type="molecule type" value="Genomic_DNA"/>
</dbReference>
<accession>A0A2M8Q638</accession>
<dbReference type="GO" id="GO:0004582">
    <property type="term" value="F:dolichyl-phosphate beta-D-mannosyltransferase activity"/>
    <property type="evidence" value="ECO:0007669"/>
    <property type="project" value="InterPro"/>
</dbReference>
<reference evidence="5 6" key="1">
    <citation type="submission" date="2017-11" db="EMBL/GenBank/DDBJ databases">
        <title>Evolution of Phototrophy in the Chloroflexi Phylum Driven by Horizontal Gene Transfer.</title>
        <authorList>
            <person name="Ward L.M."/>
            <person name="Hemp J."/>
            <person name="Shih P.M."/>
            <person name="Mcglynn S.E."/>
            <person name="Fischer W."/>
        </authorList>
    </citation>
    <scope>NUCLEOTIDE SEQUENCE [LARGE SCALE GENOMIC DNA]</scope>
    <source>
        <strain evidence="5">JP3_7</strain>
    </source>
</reference>
<feature type="domain" description="Glycosyltransferase 2-like" evidence="4">
    <location>
        <begin position="22"/>
        <end position="86"/>
    </location>
</feature>
<dbReference type="PANTHER" id="PTHR43398">
    <property type="entry name" value="DOLICHOL-PHOSPHATE MANNOSYLTRANSFERASE SUBUNIT 1"/>
    <property type="match status" value="1"/>
</dbReference>
<evidence type="ECO:0000313" key="6">
    <source>
        <dbReference type="Proteomes" id="UP000230790"/>
    </source>
</evidence>
<evidence type="ECO:0000256" key="3">
    <source>
        <dbReference type="ARBA" id="ARBA00022679"/>
    </source>
</evidence>
<dbReference type="InterPro" id="IPR039528">
    <property type="entry name" value="DPM1-like"/>
</dbReference>
<dbReference type="GO" id="GO:0006488">
    <property type="term" value="P:dolichol-linked oligosaccharide biosynthetic process"/>
    <property type="evidence" value="ECO:0007669"/>
    <property type="project" value="TreeGrafter"/>
</dbReference>
<dbReference type="Gene3D" id="3.90.550.10">
    <property type="entry name" value="Spore Coat Polysaccharide Biosynthesis Protein SpsA, Chain A"/>
    <property type="match status" value="1"/>
</dbReference>
<dbReference type="PANTHER" id="PTHR43398:SF1">
    <property type="entry name" value="DOLICHOL-PHOSPHATE MANNOSYLTRANSFERASE SUBUNIT 1"/>
    <property type="match status" value="1"/>
</dbReference>
<protein>
    <submittedName>
        <fullName evidence="5">Dolichol-phosphate mannosyltransferase</fullName>
    </submittedName>
</protein>
<feature type="non-terminal residue" evidence="5">
    <location>
        <position position="100"/>
    </location>
</feature>